<organism evidence="9 10">
    <name type="scientific">Paraburkholderia xenovorans (strain LB400)</name>
    <dbReference type="NCBI Taxonomy" id="266265"/>
    <lineage>
        <taxon>Bacteria</taxon>
        <taxon>Pseudomonadati</taxon>
        <taxon>Pseudomonadota</taxon>
        <taxon>Betaproteobacteria</taxon>
        <taxon>Burkholderiales</taxon>
        <taxon>Burkholderiaceae</taxon>
        <taxon>Paraburkholderia</taxon>
    </lineage>
</organism>
<dbReference type="CDD" id="cd17316">
    <property type="entry name" value="MFS_SV2_like"/>
    <property type="match status" value="1"/>
</dbReference>
<evidence type="ECO:0000256" key="3">
    <source>
        <dbReference type="ARBA" id="ARBA00022448"/>
    </source>
</evidence>
<feature type="transmembrane region" description="Helical" evidence="7">
    <location>
        <begin position="307"/>
        <end position="326"/>
    </location>
</feature>
<dbReference type="PANTHER" id="PTHR23511:SF34">
    <property type="entry name" value="SYNAPTIC VESICLE GLYCOPROTEIN 2"/>
    <property type="match status" value="1"/>
</dbReference>
<dbReference type="Gene3D" id="1.20.1250.20">
    <property type="entry name" value="MFS general substrate transporter like domains"/>
    <property type="match status" value="1"/>
</dbReference>
<feature type="transmembrane region" description="Helical" evidence="7">
    <location>
        <begin position="187"/>
        <end position="204"/>
    </location>
</feature>
<protein>
    <submittedName>
        <fullName evidence="9">Major facilitator superfamily (MFS) metabolite/H+ symporter</fullName>
    </submittedName>
</protein>
<dbReference type="GO" id="GO:0016020">
    <property type="term" value="C:membrane"/>
    <property type="evidence" value="ECO:0007669"/>
    <property type="project" value="UniProtKB-SubCell"/>
</dbReference>
<feature type="transmembrane region" description="Helical" evidence="7">
    <location>
        <begin position="265"/>
        <end position="287"/>
    </location>
</feature>
<feature type="transmembrane region" description="Helical" evidence="7">
    <location>
        <begin position="358"/>
        <end position="381"/>
    </location>
</feature>
<feature type="transmembrane region" description="Helical" evidence="7">
    <location>
        <begin position="35"/>
        <end position="60"/>
    </location>
</feature>
<feature type="transmembrane region" description="Helical" evidence="7">
    <location>
        <begin position="126"/>
        <end position="147"/>
    </location>
</feature>
<accession>Q13PF1</accession>
<proteinExistence type="inferred from homology"/>
<feature type="transmembrane region" description="Helical" evidence="7">
    <location>
        <begin position="104"/>
        <end position="120"/>
    </location>
</feature>
<reference evidence="9 10" key="1">
    <citation type="journal article" date="2006" name="Proc. Natl. Acad. Sci. U.S.A.">
        <title>Burkholderia xenovorans LB400 harbors a multi-replicon, 9.73-Mbp genome shaped for versatility.</title>
        <authorList>
            <person name="Chain P.S."/>
            <person name="Denef V.J."/>
            <person name="Konstantinidis K.T."/>
            <person name="Vergez L.M."/>
            <person name="Agullo L."/>
            <person name="Reyes V.L."/>
            <person name="Hauser L."/>
            <person name="Cordova M."/>
            <person name="Gomez L."/>
            <person name="Gonzalez M."/>
            <person name="Land M."/>
            <person name="Lao V."/>
            <person name="Larimer F."/>
            <person name="LiPuma J.J."/>
            <person name="Mahenthiralingam E."/>
            <person name="Malfatti S.A."/>
            <person name="Marx C.J."/>
            <person name="Parnell J.J."/>
            <person name="Ramette A."/>
            <person name="Richardson P."/>
            <person name="Seeger M."/>
            <person name="Smith D."/>
            <person name="Spilker T."/>
            <person name="Sul W.J."/>
            <person name="Tsoi T.V."/>
            <person name="Ulrich L.E."/>
            <person name="Zhulin I.B."/>
            <person name="Tiedje J.M."/>
        </authorList>
    </citation>
    <scope>NUCLEOTIDE SEQUENCE [LARGE SCALE GENOMIC DNA]</scope>
    <source>
        <strain evidence="9 10">LB400</strain>
    </source>
</reference>
<dbReference type="PANTHER" id="PTHR23511">
    <property type="entry name" value="SYNAPTIC VESICLE GLYCOPROTEIN 2"/>
    <property type="match status" value="1"/>
</dbReference>
<dbReference type="PROSITE" id="PS50850">
    <property type="entry name" value="MFS"/>
    <property type="match status" value="1"/>
</dbReference>
<dbReference type="KEGG" id="bxe:Bxe_B1937"/>
<sequence length="474" mass="51647">METHKNEFRRQTMQNTVYAATRLDRLPLSSFHWRLFFLIGAGLFLDAFDVYLGGVVTGALLKSGWSTLELNAWFTTLTFAGLTIGAWCAGILGDRFGRRFSYQLNLLIFGGASLAAAFAPSMTWLIALRFIMGIGMGAEIVISYGMLSEFVPPRYRGRLLAALSLFANSAVFVASLASLWIIPTFGWRYMFAITGVAATIVWVMRKKMPESPRWLVSQGRLEEAEAVLDGIETSVAKRHVLPDYLREDTVRAETVPLSVLFRTPVLWRSIVGSLIMVTIGYSVYGLINWLPSFFVQQGFNIVKSLTYSTVMSLGAPAGTVIGIFITDRMGRRPAIIGATLATAAIGLLYQHAASSAELLTAGFCLVAGIYVLVAVGQGAYVPELFATSYRLRGSGVCGTAGRAASALCQFFVLWLFTVGGVNMVVGSVVAVQLLLALAVWLLKIETSGLRLEQTVETGISTGTQERHRTVDISH</sequence>
<dbReference type="InterPro" id="IPR020846">
    <property type="entry name" value="MFS_dom"/>
</dbReference>
<keyword evidence="4 7" id="KW-0812">Transmembrane</keyword>
<evidence type="ECO:0000313" key="10">
    <source>
        <dbReference type="Proteomes" id="UP000001817"/>
    </source>
</evidence>
<dbReference type="SUPFAM" id="SSF103473">
    <property type="entry name" value="MFS general substrate transporter"/>
    <property type="match status" value="1"/>
</dbReference>
<evidence type="ECO:0000256" key="5">
    <source>
        <dbReference type="ARBA" id="ARBA00022989"/>
    </source>
</evidence>
<evidence type="ECO:0000256" key="6">
    <source>
        <dbReference type="ARBA" id="ARBA00023136"/>
    </source>
</evidence>
<evidence type="ECO:0000256" key="4">
    <source>
        <dbReference type="ARBA" id="ARBA00022692"/>
    </source>
</evidence>
<dbReference type="EMBL" id="CP000271">
    <property type="protein sequence ID" value="ABE34038.1"/>
    <property type="molecule type" value="Genomic_DNA"/>
</dbReference>
<dbReference type="Pfam" id="PF00083">
    <property type="entry name" value="Sugar_tr"/>
    <property type="match status" value="1"/>
</dbReference>
<keyword evidence="10" id="KW-1185">Reference proteome</keyword>
<evidence type="ECO:0000256" key="1">
    <source>
        <dbReference type="ARBA" id="ARBA00004141"/>
    </source>
</evidence>
<comment type="subcellular location">
    <subcellularLocation>
        <location evidence="1">Membrane</location>
        <topology evidence="1">Multi-pass membrane protein</topology>
    </subcellularLocation>
</comment>
<name>Q13PF1_PARXL</name>
<keyword evidence="6 7" id="KW-0472">Membrane</keyword>
<dbReference type="Proteomes" id="UP000001817">
    <property type="component" value="Chromosome 2"/>
</dbReference>
<dbReference type="eggNOG" id="COG0477">
    <property type="taxonomic scope" value="Bacteria"/>
</dbReference>
<evidence type="ECO:0000313" key="9">
    <source>
        <dbReference type="EMBL" id="ABE34038.1"/>
    </source>
</evidence>
<feature type="transmembrane region" description="Helical" evidence="7">
    <location>
        <begin position="159"/>
        <end position="181"/>
    </location>
</feature>
<dbReference type="AlphaFoldDB" id="Q13PF1"/>
<feature type="domain" description="Major facilitator superfamily (MFS) profile" evidence="8">
    <location>
        <begin position="35"/>
        <end position="447"/>
    </location>
</feature>
<dbReference type="InterPro" id="IPR036259">
    <property type="entry name" value="MFS_trans_sf"/>
</dbReference>
<dbReference type="STRING" id="266265.Bxe_B1937"/>
<dbReference type="InterPro" id="IPR005828">
    <property type="entry name" value="MFS_sugar_transport-like"/>
</dbReference>
<feature type="transmembrane region" description="Helical" evidence="7">
    <location>
        <begin position="423"/>
        <end position="442"/>
    </location>
</feature>
<feature type="transmembrane region" description="Helical" evidence="7">
    <location>
        <begin position="333"/>
        <end position="352"/>
    </location>
</feature>
<dbReference type="GO" id="GO:0022857">
    <property type="term" value="F:transmembrane transporter activity"/>
    <property type="evidence" value="ECO:0007669"/>
    <property type="project" value="InterPro"/>
</dbReference>
<keyword evidence="5 7" id="KW-1133">Transmembrane helix</keyword>
<evidence type="ECO:0000256" key="7">
    <source>
        <dbReference type="SAM" id="Phobius"/>
    </source>
</evidence>
<keyword evidence="3" id="KW-0813">Transport</keyword>
<evidence type="ECO:0000259" key="8">
    <source>
        <dbReference type="PROSITE" id="PS50850"/>
    </source>
</evidence>
<gene>
    <name evidence="9" type="ORF">Bxe_B1937</name>
</gene>
<evidence type="ECO:0000256" key="2">
    <source>
        <dbReference type="ARBA" id="ARBA00010992"/>
    </source>
</evidence>
<feature type="transmembrane region" description="Helical" evidence="7">
    <location>
        <begin position="393"/>
        <end position="417"/>
    </location>
</feature>
<feature type="transmembrane region" description="Helical" evidence="7">
    <location>
        <begin position="72"/>
        <end position="92"/>
    </location>
</feature>
<comment type="similarity">
    <text evidence="2">Belongs to the major facilitator superfamily. Sugar transporter (TC 2.A.1.1) family.</text>
</comment>